<name>A0ABR7CM64_9BACT</name>
<feature type="domain" description="PPIase FKBP-type" evidence="8">
    <location>
        <begin position="138"/>
        <end position="224"/>
    </location>
</feature>
<dbReference type="SUPFAM" id="SSF54534">
    <property type="entry name" value="FKBP-like"/>
    <property type="match status" value="1"/>
</dbReference>
<comment type="catalytic activity">
    <reaction evidence="1 5 6">
        <text>[protein]-peptidylproline (omega=180) = [protein]-peptidylproline (omega=0)</text>
        <dbReference type="Rhea" id="RHEA:16237"/>
        <dbReference type="Rhea" id="RHEA-COMP:10747"/>
        <dbReference type="Rhea" id="RHEA-COMP:10748"/>
        <dbReference type="ChEBI" id="CHEBI:83833"/>
        <dbReference type="ChEBI" id="CHEBI:83834"/>
        <dbReference type="EC" id="5.2.1.8"/>
    </reaction>
</comment>
<comment type="caution">
    <text evidence="9">The sequence shown here is derived from an EMBL/GenBank/DDBJ whole genome shotgun (WGS) entry which is preliminary data.</text>
</comment>
<reference evidence="9 10" key="1">
    <citation type="submission" date="2020-08" db="EMBL/GenBank/DDBJ databases">
        <title>Genome public.</title>
        <authorList>
            <person name="Liu C."/>
            <person name="Sun Q."/>
        </authorList>
    </citation>
    <scope>NUCLEOTIDE SEQUENCE [LARGE SCALE GENOMIC DNA]</scope>
    <source>
        <strain evidence="9 10">New-7</strain>
    </source>
</reference>
<sequence>MKKVVILSGVAALFLGACTSTGGGSLKSTEDSLAYAMGLDMGSYIQNMDTMLDANLNLAVIAKAMQDVAKSDTSVMSKEAAYNFMREYYTVVKPRKDSIASAEFIAEAEKGSNVKKTASGLLYEIVEMGDESVKPDSASTVRVLYKMTDRKGKDLQNTYDSKDTANITLKGVIPGWAEGMQLVGKGGKIKLWLPSELAYGKQGRGQMIPANSALYYEVDLIDVIPADSATK</sequence>
<evidence type="ECO:0000256" key="1">
    <source>
        <dbReference type="ARBA" id="ARBA00000971"/>
    </source>
</evidence>
<proteinExistence type="inferred from homology"/>
<evidence type="ECO:0000256" key="6">
    <source>
        <dbReference type="RuleBase" id="RU003915"/>
    </source>
</evidence>
<accession>A0ABR7CM64</accession>
<comment type="similarity">
    <text evidence="2 6">Belongs to the FKBP-type PPIase family.</text>
</comment>
<dbReference type="InterPro" id="IPR036944">
    <property type="entry name" value="PPIase_FKBP_N_sf"/>
</dbReference>
<evidence type="ECO:0000256" key="4">
    <source>
        <dbReference type="ARBA" id="ARBA00023235"/>
    </source>
</evidence>
<dbReference type="Gene3D" id="3.10.50.40">
    <property type="match status" value="1"/>
</dbReference>
<dbReference type="PROSITE" id="PS51257">
    <property type="entry name" value="PROKAR_LIPOPROTEIN"/>
    <property type="match status" value="1"/>
</dbReference>
<evidence type="ECO:0000259" key="8">
    <source>
        <dbReference type="PROSITE" id="PS50059"/>
    </source>
</evidence>
<dbReference type="Pfam" id="PF01346">
    <property type="entry name" value="FKBP_N"/>
    <property type="match status" value="1"/>
</dbReference>
<evidence type="ECO:0000313" key="9">
    <source>
        <dbReference type="EMBL" id="MBC5616757.1"/>
    </source>
</evidence>
<gene>
    <name evidence="9" type="ORF">H8S08_06955</name>
</gene>
<dbReference type="Pfam" id="PF00254">
    <property type="entry name" value="FKBP_C"/>
    <property type="match status" value="1"/>
</dbReference>
<evidence type="ECO:0000256" key="2">
    <source>
        <dbReference type="ARBA" id="ARBA00006577"/>
    </source>
</evidence>
<keyword evidence="7" id="KW-0732">Signal</keyword>
<keyword evidence="4 5" id="KW-0413">Isomerase</keyword>
<dbReference type="Gene3D" id="1.10.287.460">
    <property type="entry name" value="Peptidyl-prolyl cis-trans isomerase, FKBP-type, N-terminal domain"/>
    <property type="match status" value="1"/>
</dbReference>
<evidence type="ECO:0000256" key="5">
    <source>
        <dbReference type="PROSITE-ProRule" id="PRU00277"/>
    </source>
</evidence>
<dbReference type="PANTHER" id="PTHR43811:SF19">
    <property type="entry name" value="39 KDA FK506-BINDING NUCLEAR PROTEIN"/>
    <property type="match status" value="1"/>
</dbReference>
<dbReference type="PANTHER" id="PTHR43811">
    <property type="entry name" value="FKBP-TYPE PEPTIDYL-PROLYL CIS-TRANS ISOMERASE FKPA"/>
    <property type="match status" value="1"/>
</dbReference>
<dbReference type="InterPro" id="IPR000774">
    <property type="entry name" value="PPIase_FKBP_N"/>
</dbReference>
<dbReference type="InterPro" id="IPR001179">
    <property type="entry name" value="PPIase_FKBP_dom"/>
</dbReference>
<dbReference type="PROSITE" id="PS50059">
    <property type="entry name" value="FKBP_PPIASE"/>
    <property type="match status" value="1"/>
</dbReference>
<dbReference type="RefSeq" id="WP_055204703.1">
    <property type="nucleotide sequence ID" value="NZ_JACOOK010000003.1"/>
</dbReference>
<keyword evidence="3 5" id="KW-0697">Rotamase</keyword>
<dbReference type="GO" id="GO:0016853">
    <property type="term" value="F:isomerase activity"/>
    <property type="evidence" value="ECO:0007669"/>
    <property type="project" value="UniProtKB-KW"/>
</dbReference>
<dbReference type="EMBL" id="JACOOK010000003">
    <property type="protein sequence ID" value="MBC5616757.1"/>
    <property type="molecule type" value="Genomic_DNA"/>
</dbReference>
<evidence type="ECO:0000256" key="3">
    <source>
        <dbReference type="ARBA" id="ARBA00023110"/>
    </source>
</evidence>
<feature type="signal peptide" evidence="7">
    <location>
        <begin position="1"/>
        <end position="22"/>
    </location>
</feature>
<feature type="chain" id="PRO_5046463743" description="Peptidyl-prolyl cis-trans isomerase" evidence="7">
    <location>
        <begin position="23"/>
        <end position="231"/>
    </location>
</feature>
<protein>
    <recommendedName>
        <fullName evidence="6">Peptidyl-prolyl cis-trans isomerase</fullName>
        <ecNumber evidence="6">5.2.1.8</ecNumber>
    </recommendedName>
</protein>
<dbReference type="InterPro" id="IPR046357">
    <property type="entry name" value="PPIase_dom_sf"/>
</dbReference>
<organism evidence="9 10">
    <name type="scientific">Alistipes hominis</name>
    <dbReference type="NCBI Taxonomy" id="2763015"/>
    <lineage>
        <taxon>Bacteria</taxon>
        <taxon>Pseudomonadati</taxon>
        <taxon>Bacteroidota</taxon>
        <taxon>Bacteroidia</taxon>
        <taxon>Bacteroidales</taxon>
        <taxon>Rikenellaceae</taxon>
        <taxon>Alistipes</taxon>
    </lineage>
</organism>
<dbReference type="EC" id="5.2.1.8" evidence="6"/>
<dbReference type="Proteomes" id="UP000636891">
    <property type="component" value="Unassembled WGS sequence"/>
</dbReference>
<evidence type="ECO:0000313" key="10">
    <source>
        <dbReference type="Proteomes" id="UP000636891"/>
    </source>
</evidence>
<keyword evidence="10" id="KW-1185">Reference proteome</keyword>
<evidence type="ECO:0000256" key="7">
    <source>
        <dbReference type="SAM" id="SignalP"/>
    </source>
</evidence>